<comment type="caution">
    <text evidence="1">The sequence shown here is derived from an EMBL/GenBank/DDBJ whole genome shotgun (WGS) entry which is preliminary data.</text>
</comment>
<proteinExistence type="predicted"/>
<dbReference type="Proteomes" id="UP000566995">
    <property type="component" value="Unassembled WGS sequence"/>
</dbReference>
<gene>
    <name evidence="1" type="ORF">HNP46_002898</name>
</gene>
<sequence length="122" mass="13482">MKYNFANGLVLSSDGQGWSVEGGGNVFQLKSLEDYRRVVSLLEKTFEEAEKELGPEFFYSGVILAGLNSKSEYWIDLALLWAADSGLGVDADINHKLSELIAHDQLSQSARNKAKTLISQNK</sequence>
<dbReference type="EMBL" id="JACHLI010000009">
    <property type="protein sequence ID" value="MBB4864038.1"/>
    <property type="molecule type" value="Genomic_DNA"/>
</dbReference>
<evidence type="ECO:0000313" key="2">
    <source>
        <dbReference type="Proteomes" id="UP000566995"/>
    </source>
</evidence>
<reference evidence="1 2" key="1">
    <citation type="submission" date="2020-08" db="EMBL/GenBank/DDBJ databases">
        <title>Functional genomics of gut bacteria from endangered species of beetles.</title>
        <authorList>
            <person name="Carlos-Shanley C."/>
        </authorList>
    </citation>
    <scope>NUCLEOTIDE SEQUENCE [LARGE SCALE GENOMIC DNA]</scope>
    <source>
        <strain evidence="1 2">S00179</strain>
    </source>
</reference>
<name>A0A7W7P0P9_PSENT</name>
<protein>
    <submittedName>
        <fullName evidence="1">Uncharacterized protein</fullName>
    </submittedName>
</protein>
<dbReference type="RefSeq" id="WP_184589940.1">
    <property type="nucleotide sequence ID" value="NZ_JACHLI010000009.1"/>
</dbReference>
<accession>A0A7W7P0P9</accession>
<evidence type="ECO:0000313" key="1">
    <source>
        <dbReference type="EMBL" id="MBB4864038.1"/>
    </source>
</evidence>
<dbReference type="AlphaFoldDB" id="A0A7W7P0P9"/>
<organism evidence="1 2">
    <name type="scientific">Pseudomonas nitroreducens</name>
    <dbReference type="NCBI Taxonomy" id="46680"/>
    <lineage>
        <taxon>Bacteria</taxon>
        <taxon>Pseudomonadati</taxon>
        <taxon>Pseudomonadota</taxon>
        <taxon>Gammaproteobacteria</taxon>
        <taxon>Pseudomonadales</taxon>
        <taxon>Pseudomonadaceae</taxon>
        <taxon>Pseudomonas</taxon>
    </lineage>
</organism>